<dbReference type="InterPro" id="IPR005467">
    <property type="entry name" value="His_kinase_dom"/>
</dbReference>
<evidence type="ECO:0000256" key="6">
    <source>
        <dbReference type="SAM" id="MobiDB-lite"/>
    </source>
</evidence>
<dbReference type="InterPro" id="IPR000014">
    <property type="entry name" value="PAS"/>
</dbReference>
<dbReference type="SUPFAM" id="SSF55785">
    <property type="entry name" value="PYP-like sensor domain (PAS domain)"/>
    <property type="match status" value="4"/>
</dbReference>
<dbReference type="InterPro" id="IPR035965">
    <property type="entry name" value="PAS-like_dom_sf"/>
</dbReference>
<dbReference type="NCBIfam" id="TIGR00229">
    <property type="entry name" value="sensory_box"/>
    <property type="match status" value="3"/>
</dbReference>
<dbReference type="FunFam" id="3.30.565.10:FF:000078">
    <property type="entry name" value="Two-component sensor histidine kinase"/>
    <property type="match status" value="1"/>
</dbReference>
<evidence type="ECO:0000256" key="1">
    <source>
        <dbReference type="ARBA" id="ARBA00000085"/>
    </source>
</evidence>
<evidence type="ECO:0000259" key="7">
    <source>
        <dbReference type="PROSITE" id="PS50109"/>
    </source>
</evidence>
<feature type="domain" description="PAC" evidence="9">
    <location>
        <begin position="398"/>
        <end position="450"/>
    </location>
</feature>
<dbReference type="PRINTS" id="PR00344">
    <property type="entry name" value="BCTRLSENSOR"/>
</dbReference>
<feature type="region of interest" description="Disordered" evidence="6">
    <location>
        <begin position="1"/>
        <end position="22"/>
    </location>
</feature>
<dbReference type="Pfam" id="PF02518">
    <property type="entry name" value="HATPase_c"/>
    <property type="match status" value="1"/>
</dbReference>
<dbReference type="EC" id="2.7.13.3" evidence="2"/>
<dbReference type="SMART" id="SM00091">
    <property type="entry name" value="PAS"/>
    <property type="match status" value="4"/>
</dbReference>
<dbReference type="InterPro" id="IPR036890">
    <property type="entry name" value="HATPase_C_sf"/>
</dbReference>
<name>A0A848FKA4_9BURK</name>
<feature type="domain" description="PAC" evidence="9">
    <location>
        <begin position="272"/>
        <end position="324"/>
    </location>
</feature>
<dbReference type="GO" id="GO:0006355">
    <property type="term" value="P:regulation of DNA-templated transcription"/>
    <property type="evidence" value="ECO:0007669"/>
    <property type="project" value="InterPro"/>
</dbReference>
<feature type="compositionally biased region" description="Low complexity" evidence="6">
    <location>
        <begin position="12"/>
        <end position="22"/>
    </location>
</feature>
<dbReference type="InterPro" id="IPR001610">
    <property type="entry name" value="PAC"/>
</dbReference>
<dbReference type="RefSeq" id="WP_169163648.1">
    <property type="nucleotide sequence ID" value="NZ_JABBFW010000039.1"/>
</dbReference>
<dbReference type="EMBL" id="JABBFW010000039">
    <property type="protein sequence ID" value="NML18759.1"/>
    <property type="molecule type" value="Genomic_DNA"/>
</dbReference>
<dbReference type="GO" id="GO:0000155">
    <property type="term" value="F:phosphorelay sensor kinase activity"/>
    <property type="evidence" value="ECO:0007669"/>
    <property type="project" value="InterPro"/>
</dbReference>
<dbReference type="InterPro" id="IPR036097">
    <property type="entry name" value="HisK_dim/P_sf"/>
</dbReference>
<dbReference type="CDD" id="cd16922">
    <property type="entry name" value="HATPase_EvgS-ArcB-TorS-like"/>
    <property type="match status" value="1"/>
</dbReference>
<dbReference type="PANTHER" id="PTHR43047">
    <property type="entry name" value="TWO-COMPONENT HISTIDINE PROTEIN KINASE"/>
    <property type="match status" value="1"/>
</dbReference>
<dbReference type="Pfam" id="PF08447">
    <property type="entry name" value="PAS_3"/>
    <property type="match status" value="2"/>
</dbReference>
<sequence>MNDRQRPALFTPSASPGPAAEEGAGLSADFRALFDAAPTPLLVVDVPQFRIVAVNDAYLHATMARREALLGLPMFEAFPDDPDDVEACGVQNLSASLRRVLATRRPDAMPLQRYPIRRPAALGGGFEERWWNPINTPVLGSRGEVTLIIHRVEDLTEAMRLRSGWDAETRRPQELQALINQLRAAAVAAAQAQTALRASEARLALIFERAQVGLSEIAADGRFLQVNPELARIVGRSTEEVCRLTVAEVTHPDDMGLTVEAVSKVLSTGVSATLDKRYLRPDGSFVYAQSSVTRLDPGDGSEPRLLAVTMDIGARRAAEIALRDSEQRFRAIVDLVPDLLWSNDADGRVDWFNGRWSEYTGLTQQEARGEGWMAVIHPDDLADTRALWRHALQQQEPVVHEHRIRRHDGQYRWHLVRSQPLASVDGQRPRWFGSATDVHEQRIARDLLERRVQQRTSELRAVLNSAASAIIATDRAGRVTTLNPAAEALLRLPAVQAAGRPVTDFMDRRALQRCFHRLPLEVQQLVRPQARPRQRGRQGAQGKEWPILRADGSRFPALLNVSVLHDELSHATGFLAVVTDLSERKRLEEALRQRTAQAEAASRAKSTFLAHMSHEFRTPLNAVIGLSHLLAQMSLPERAVGFVRHIEQAGEQLLALINDVLDLSRIEAGEMQLERVPFALAELLESACALVQPQADAKALMLRLDLAPGLPATLLGDPLRLKQVLLNLLGNAVKFTPAGHVTLKVTQAAREGARATLCLEVIDTGIGIAPQVQARIFEAFTQADSSTTRRFGGTGLGLSIVRRLVDMMGGELTLDSTPGEGSRFTVRLPLEVAQDGAPVA</sequence>
<evidence type="ECO:0000256" key="2">
    <source>
        <dbReference type="ARBA" id="ARBA00012438"/>
    </source>
</evidence>
<keyword evidence="5" id="KW-0418">Kinase</keyword>
<dbReference type="SMART" id="SM00086">
    <property type="entry name" value="PAC"/>
    <property type="match status" value="3"/>
</dbReference>
<evidence type="ECO:0000259" key="9">
    <source>
        <dbReference type="PROSITE" id="PS50113"/>
    </source>
</evidence>
<dbReference type="Pfam" id="PF00989">
    <property type="entry name" value="PAS"/>
    <property type="match status" value="1"/>
</dbReference>
<dbReference type="InterPro" id="IPR013655">
    <property type="entry name" value="PAS_fold_3"/>
</dbReference>
<dbReference type="AlphaFoldDB" id="A0A848FKA4"/>
<gene>
    <name evidence="10" type="ORF">HHL10_27700</name>
</gene>
<feature type="domain" description="Histidine kinase" evidence="7">
    <location>
        <begin position="611"/>
        <end position="832"/>
    </location>
</feature>
<feature type="domain" description="PAC" evidence="9">
    <location>
        <begin position="541"/>
        <end position="593"/>
    </location>
</feature>
<dbReference type="SUPFAM" id="SSF55874">
    <property type="entry name" value="ATPase domain of HSP90 chaperone/DNA topoisomerase II/histidine kinase"/>
    <property type="match status" value="1"/>
</dbReference>
<evidence type="ECO:0000313" key="10">
    <source>
        <dbReference type="EMBL" id="NML18759.1"/>
    </source>
</evidence>
<keyword evidence="3" id="KW-0597">Phosphoprotein</keyword>
<evidence type="ECO:0000256" key="3">
    <source>
        <dbReference type="ARBA" id="ARBA00022553"/>
    </source>
</evidence>
<dbReference type="PROSITE" id="PS50113">
    <property type="entry name" value="PAC"/>
    <property type="match status" value="3"/>
</dbReference>
<protein>
    <recommendedName>
        <fullName evidence="2">histidine kinase</fullName>
        <ecNumber evidence="2">2.7.13.3</ecNumber>
    </recommendedName>
</protein>
<dbReference type="Gene3D" id="3.30.450.20">
    <property type="entry name" value="PAS domain"/>
    <property type="match status" value="4"/>
</dbReference>
<feature type="domain" description="PAS" evidence="8">
    <location>
        <begin position="325"/>
        <end position="395"/>
    </location>
</feature>
<dbReference type="SMART" id="SM00388">
    <property type="entry name" value="HisKA"/>
    <property type="match status" value="1"/>
</dbReference>
<dbReference type="InterPro" id="IPR003661">
    <property type="entry name" value="HisK_dim/P_dom"/>
</dbReference>
<dbReference type="CDD" id="cd00082">
    <property type="entry name" value="HisKA"/>
    <property type="match status" value="1"/>
</dbReference>
<comment type="catalytic activity">
    <reaction evidence="1">
        <text>ATP + protein L-histidine = ADP + protein N-phospho-L-histidine.</text>
        <dbReference type="EC" id="2.7.13.3"/>
    </reaction>
</comment>
<dbReference type="SMART" id="SM00387">
    <property type="entry name" value="HATPase_c"/>
    <property type="match status" value="1"/>
</dbReference>
<dbReference type="InterPro" id="IPR013656">
    <property type="entry name" value="PAS_4"/>
</dbReference>
<dbReference type="Gene3D" id="3.30.565.10">
    <property type="entry name" value="Histidine kinase-like ATPase, C-terminal domain"/>
    <property type="match status" value="1"/>
</dbReference>
<organism evidence="10 11">
    <name type="scientific">Azohydromonas caseinilytica</name>
    <dbReference type="NCBI Taxonomy" id="2728836"/>
    <lineage>
        <taxon>Bacteria</taxon>
        <taxon>Pseudomonadati</taxon>
        <taxon>Pseudomonadota</taxon>
        <taxon>Betaproteobacteria</taxon>
        <taxon>Burkholderiales</taxon>
        <taxon>Sphaerotilaceae</taxon>
        <taxon>Azohydromonas</taxon>
    </lineage>
</organism>
<accession>A0A848FKA4</accession>
<dbReference type="CDD" id="cd00130">
    <property type="entry name" value="PAS"/>
    <property type="match status" value="3"/>
</dbReference>
<proteinExistence type="predicted"/>
<dbReference type="Pfam" id="PF08448">
    <property type="entry name" value="PAS_4"/>
    <property type="match status" value="1"/>
</dbReference>
<evidence type="ECO:0000256" key="5">
    <source>
        <dbReference type="ARBA" id="ARBA00022777"/>
    </source>
</evidence>
<dbReference type="InterPro" id="IPR013767">
    <property type="entry name" value="PAS_fold"/>
</dbReference>
<keyword evidence="4" id="KW-0808">Transferase</keyword>
<evidence type="ECO:0000256" key="4">
    <source>
        <dbReference type="ARBA" id="ARBA00022679"/>
    </source>
</evidence>
<dbReference type="SUPFAM" id="SSF47384">
    <property type="entry name" value="Homodimeric domain of signal transducing histidine kinase"/>
    <property type="match status" value="1"/>
</dbReference>
<dbReference type="FunFam" id="3.30.450.20:FF:000099">
    <property type="entry name" value="Sensory box sensor histidine kinase"/>
    <property type="match status" value="1"/>
</dbReference>
<dbReference type="PROSITE" id="PS50109">
    <property type="entry name" value="HIS_KIN"/>
    <property type="match status" value="1"/>
</dbReference>
<reference evidence="10 11" key="1">
    <citation type="submission" date="2020-04" db="EMBL/GenBank/DDBJ databases">
        <title>Azohydromonas sp. isolated from soil.</title>
        <authorList>
            <person name="Dahal R.H."/>
        </authorList>
    </citation>
    <scope>NUCLEOTIDE SEQUENCE [LARGE SCALE GENOMIC DNA]</scope>
    <source>
        <strain evidence="10 11">G-1-1-14</strain>
    </source>
</reference>
<evidence type="ECO:0000259" key="8">
    <source>
        <dbReference type="PROSITE" id="PS50112"/>
    </source>
</evidence>
<feature type="domain" description="PAS" evidence="8">
    <location>
        <begin position="199"/>
        <end position="269"/>
    </location>
</feature>
<dbReference type="PROSITE" id="PS50112">
    <property type="entry name" value="PAS"/>
    <property type="match status" value="3"/>
</dbReference>
<feature type="domain" description="PAS" evidence="8">
    <location>
        <begin position="455"/>
        <end position="506"/>
    </location>
</feature>
<comment type="caution">
    <text evidence="10">The sequence shown here is derived from an EMBL/GenBank/DDBJ whole genome shotgun (WGS) entry which is preliminary data.</text>
</comment>
<dbReference type="InterPro" id="IPR004358">
    <property type="entry name" value="Sig_transdc_His_kin-like_C"/>
</dbReference>
<evidence type="ECO:0000313" key="11">
    <source>
        <dbReference type="Proteomes" id="UP000574067"/>
    </source>
</evidence>
<keyword evidence="11" id="KW-1185">Reference proteome</keyword>
<dbReference type="Gene3D" id="1.10.287.130">
    <property type="match status" value="1"/>
</dbReference>
<dbReference type="Proteomes" id="UP000574067">
    <property type="component" value="Unassembled WGS sequence"/>
</dbReference>
<dbReference type="InterPro" id="IPR000700">
    <property type="entry name" value="PAS-assoc_C"/>
</dbReference>
<dbReference type="Pfam" id="PF00512">
    <property type="entry name" value="HisKA"/>
    <property type="match status" value="1"/>
</dbReference>
<dbReference type="InterPro" id="IPR003594">
    <property type="entry name" value="HATPase_dom"/>
</dbReference>